<dbReference type="InterPro" id="IPR055290">
    <property type="entry name" value="At3g26010-like"/>
</dbReference>
<comment type="caution">
    <text evidence="2">The sequence shown here is derived from an EMBL/GenBank/DDBJ whole genome shotgun (WGS) entry which is preliminary data.</text>
</comment>
<dbReference type="InterPro" id="IPR001810">
    <property type="entry name" value="F-box_dom"/>
</dbReference>
<dbReference type="EMBL" id="JAUIZM010000006">
    <property type="protein sequence ID" value="KAK1377640.1"/>
    <property type="molecule type" value="Genomic_DNA"/>
</dbReference>
<accession>A0AAD8MIU9</accession>
<dbReference type="SUPFAM" id="SSF81383">
    <property type="entry name" value="F-box domain"/>
    <property type="match status" value="1"/>
</dbReference>
<feature type="domain" description="F-box" evidence="1">
    <location>
        <begin position="22"/>
        <end position="57"/>
    </location>
</feature>
<evidence type="ECO:0000313" key="3">
    <source>
        <dbReference type="Proteomes" id="UP001237642"/>
    </source>
</evidence>
<dbReference type="Proteomes" id="UP001237642">
    <property type="component" value="Unassembled WGS sequence"/>
</dbReference>
<protein>
    <recommendedName>
        <fullName evidence="1">F-box domain-containing protein</fullName>
    </recommendedName>
</protein>
<proteinExistence type="predicted"/>
<gene>
    <name evidence="2" type="ORF">POM88_024384</name>
</gene>
<dbReference type="PANTHER" id="PTHR35546:SF130">
    <property type="entry name" value="EXPRESSED PROTEIN"/>
    <property type="match status" value="1"/>
</dbReference>
<sequence length="291" mass="33822">MGKRFRRCASSSSPQKVVLNDDDLLTLILLHVPWKNLISLKCVSRQWLSLITTFHFRNLLPPRRASGLFIQAPYDTFIDVSSPNEVYFVSLDDPNKAFPFKTRVFENEHDDHKNIRILQSCNGLLLCSNVPDPGMYFNDGVYWNGCMHWLSTLHRDLEPDSSVSVCLYINVDKERLGTFLRPLIGEFEEGSLYFGESECHLHVIEACPWISSLNIYEMKIKVFSLIIRENFNKDSFLVLEIPGKFIRYNLMDKNFKLIWDFGVDLDLDPKINDDLLFDFQVCQYIKSLSCV</sequence>
<reference evidence="2" key="2">
    <citation type="submission" date="2023-05" db="EMBL/GenBank/DDBJ databases">
        <authorList>
            <person name="Schelkunov M.I."/>
        </authorList>
    </citation>
    <scope>NUCLEOTIDE SEQUENCE</scope>
    <source>
        <strain evidence="2">Hsosn_3</strain>
        <tissue evidence="2">Leaf</tissue>
    </source>
</reference>
<dbReference type="InterPro" id="IPR036047">
    <property type="entry name" value="F-box-like_dom_sf"/>
</dbReference>
<reference evidence="2" key="1">
    <citation type="submission" date="2023-02" db="EMBL/GenBank/DDBJ databases">
        <title>Genome of toxic invasive species Heracleum sosnowskyi carries increased number of genes despite the absence of recent whole-genome duplications.</title>
        <authorList>
            <person name="Schelkunov M."/>
            <person name="Shtratnikova V."/>
            <person name="Makarenko M."/>
            <person name="Klepikova A."/>
            <person name="Omelchenko D."/>
            <person name="Novikova G."/>
            <person name="Obukhova E."/>
            <person name="Bogdanov V."/>
            <person name="Penin A."/>
            <person name="Logacheva M."/>
        </authorList>
    </citation>
    <scope>NUCLEOTIDE SEQUENCE</scope>
    <source>
        <strain evidence="2">Hsosn_3</strain>
        <tissue evidence="2">Leaf</tissue>
    </source>
</reference>
<evidence type="ECO:0000259" key="1">
    <source>
        <dbReference type="Pfam" id="PF00646"/>
    </source>
</evidence>
<dbReference type="AlphaFoldDB" id="A0AAD8MIU9"/>
<organism evidence="2 3">
    <name type="scientific">Heracleum sosnowskyi</name>
    <dbReference type="NCBI Taxonomy" id="360622"/>
    <lineage>
        <taxon>Eukaryota</taxon>
        <taxon>Viridiplantae</taxon>
        <taxon>Streptophyta</taxon>
        <taxon>Embryophyta</taxon>
        <taxon>Tracheophyta</taxon>
        <taxon>Spermatophyta</taxon>
        <taxon>Magnoliopsida</taxon>
        <taxon>eudicotyledons</taxon>
        <taxon>Gunneridae</taxon>
        <taxon>Pentapetalae</taxon>
        <taxon>asterids</taxon>
        <taxon>campanulids</taxon>
        <taxon>Apiales</taxon>
        <taxon>Apiaceae</taxon>
        <taxon>Apioideae</taxon>
        <taxon>apioid superclade</taxon>
        <taxon>Tordylieae</taxon>
        <taxon>Tordyliinae</taxon>
        <taxon>Heracleum</taxon>
    </lineage>
</organism>
<dbReference type="Pfam" id="PF00646">
    <property type="entry name" value="F-box"/>
    <property type="match status" value="1"/>
</dbReference>
<name>A0AAD8MIU9_9APIA</name>
<evidence type="ECO:0000313" key="2">
    <source>
        <dbReference type="EMBL" id="KAK1377640.1"/>
    </source>
</evidence>
<dbReference type="PANTHER" id="PTHR35546">
    <property type="entry name" value="F-BOX PROTEIN INTERACTION DOMAIN PROTEIN-RELATED"/>
    <property type="match status" value="1"/>
</dbReference>
<keyword evidence="3" id="KW-1185">Reference proteome</keyword>